<sequence>MKLAILSDIHDHVWNLNKALAMPALQNTDALLFCGDLCAPFIIHLLGQGYPNPIHMVLGNNDGDVNAIINNLNRYPHMHLHGEYFRGEFNGKTVAMSHYPDKAQKLAGLGIYDIVCYGHNHTLKEEKTGATLLLNPGPIMGFQGGSLEEVPATFMVIGTSEGHSTVHEL</sequence>
<dbReference type="NCBIfam" id="TIGR00040">
    <property type="entry name" value="yfcE"/>
    <property type="match status" value="1"/>
</dbReference>
<protein>
    <recommendedName>
        <fullName evidence="2">Phosphoesterase</fullName>
        <ecNumber evidence="2">3.1.4.-</ecNumber>
    </recommendedName>
</protein>
<dbReference type="EMBL" id="JAPFQP010000001">
    <property type="protein sequence ID" value="MCX2719071.1"/>
    <property type="molecule type" value="Genomic_DNA"/>
</dbReference>
<dbReference type="InterPro" id="IPR029052">
    <property type="entry name" value="Metallo-depent_PP-like"/>
</dbReference>
<gene>
    <name evidence="4" type="ORF">OO016_05610</name>
</gene>
<evidence type="ECO:0000313" key="5">
    <source>
        <dbReference type="Proteomes" id="UP001207116"/>
    </source>
</evidence>
<dbReference type="RefSeq" id="WP_266011513.1">
    <property type="nucleotide sequence ID" value="NZ_JAPFQP010000001.1"/>
</dbReference>
<evidence type="ECO:0000256" key="2">
    <source>
        <dbReference type="RuleBase" id="RU362039"/>
    </source>
</evidence>
<dbReference type="PANTHER" id="PTHR43165">
    <property type="entry name" value="METALLOPHOSPHOESTERASE"/>
    <property type="match status" value="1"/>
</dbReference>
<proteinExistence type="inferred from homology"/>
<name>A0AAE3SN83_9FLAO</name>
<dbReference type="InterPro" id="IPR024654">
    <property type="entry name" value="Calcineurin-like_PHP_lpxH"/>
</dbReference>
<accession>A0AAE3SN83</accession>
<evidence type="ECO:0000313" key="4">
    <source>
        <dbReference type="EMBL" id="MCX2719071.1"/>
    </source>
</evidence>
<keyword evidence="2" id="KW-0479">Metal-binding</keyword>
<dbReference type="Pfam" id="PF12850">
    <property type="entry name" value="Metallophos_2"/>
    <property type="match status" value="1"/>
</dbReference>
<feature type="domain" description="Calcineurin-like phosphoesterase" evidence="3">
    <location>
        <begin position="1"/>
        <end position="146"/>
    </location>
</feature>
<dbReference type="GO" id="GO:0016787">
    <property type="term" value="F:hydrolase activity"/>
    <property type="evidence" value="ECO:0007669"/>
    <property type="project" value="UniProtKB-UniRule"/>
</dbReference>
<dbReference type="AlphaFoldDB" id="A0AAE3SN83"/>
<dbReference type="Gene3D" id="3.60.21.10">
    <property type="match status" value="1"/>
</dbReference>
<evidence type="ECO:0000256" key="1">
    <source>
        <dbReference type="ARBA" id="ARBA00008950"/>
    </source>
</evidence>
<dbReference type="InterPro" id="IPR053193">
    <property type="entry name" value="MetalloPDE_YfcE-like"/>
</dbReference>
<evidence type="ECO:0000259" key="3">
    <source>
        <dbReference type="Pfam" id="PF12850"/>
    </source>
</evidence>
<comment type="cofactor">
    <cofactor evidence="2">
        <name>a divalent metal cation</name>
        <dbReference type="ChEBI" id="CHEBI:60240"/>
    </cofactor>
</comment>
<dbReference type="Proteomes" id="UP001207116">
    <property type="component" value="Unassembled WGS sequence"/>
</dbReference>
<reference evidence="4" key="1">
    <citation type="submission" date="2022-11" db="EMBL/GenBank/DDBJ databases">
        <title>The characterization of three novel Bacteroidetes species and genomic analysis of their roles in tidal elemental geochemical cycles.</title>
        <authorList>
            <person name="Ma K.-J."/>
        </authorList>
    </citation>
    <scope>NUCLEOTIDE SEQUENCE</scope>
    <source>
        <strain evidence="4">M415</strain>
    </source>
</reference>
<keyword evidence="5" id="KW-1185">Reference proteome</keyword>
<comment type="caution">
    <text evidence="4">The sequence shown here is derived from an EMBL/GenBank/DDBJ whole genome shotgun (WGS) entry which is preliminary data.</text>
</comment>
<dbReference type="PANTHER" id="PTHR43165:SF1">
    <property type="entry name" value="PHOSPHODIESTERASE MJ0936"/>
    <property type="match status" value="1"/>
</dbReference>
<dbReference type="EC" id="3.1.4.-" evidence="2"/>
<dbReference type="SUPFAM" id="SSF56300">
    <property type="entry name" value="Metallo-dependent phosphatases"/>
    <property type="match status" value="1"/>
</dbReference>
<dbReference type="GO" id="GO:0046872">
    <property type="term" value="F:metal ion binding"/>
    <property type="evidence" value="ECO:0007669"/>
    <property type="project" value="UniProtKB-KW"/>
</dbReference>
<organism evidence="4 5">
    <name type="scientific">Lentiprolixibacter aurantiacus</name>
    <dbReference type="NCBI Taxonomy" id="2993939"/>
    <lineage>
        <taxon>Bacteria</taxon>
        <taxon>Pseudomonadati</taxon>
        <taxon>Bacteroidota</taxon>
        <taxon>Flavobacteriia</taxon>
        <taxon>Flavobacteriales</taxon>
        <taxon>Flavobacteriaceae</taxon>
        <taxon>Lentiprolixibacter</taxon>
    </lineage>
</organism>
<comment type="similarity">
    <text evidence="1 2">Belongs to the metallophosphoesterase superfamily. YfcE family.</text>
</comment>
<dbReference type="InterPro" id="IPR000979">
    <property type="entry name" value="Phosphodiesterase_MJ0936/Vps29"/>
</dbReference>